<name>A0ABP3W6K8_CLOSU</name>
<dbReference type="Gene3D" id="3.10.310.10">
    <property type="entry name" value="Diaminopimelate Epimerase, Chain A, domain 1"/>
    <property type="match status" value="2"/>
</dbReference>
<dbReference type="PIRSF" id="PIRSF016184">
    <property type="entry name" value="PhzC_PhzF"/>
    <property type="match status" value="1"/>
</dbReference>
<comment type="similarity">
    <text evidence="1">Belongs to the PhzF family.</text>
</comment>
<evidence type="ECO:0000313" key="3">
    <source>
        <dbReference type="EMBL" id="GAA0777389.1"/>
    </source>
</evidence>
<reference evidence="4" key="1">
    <citation type="journal article" date="2019" name="Int. J. Syst. Evol. Microbiol.">
        <title>The Global Catalogue of Microorganisms (GCM) 10K type strain sequencing project: providing services to taxonomists for standard genome sequencing and annotation.</title>
        <authorList>
            <consortium name="The Broad Institute Genomics Platform"/>
            <consortium name="The Broad Institute Genome Sequencing Center for Infectious Disease"/>
            <person name="Wu L."/>
            <person name="Ma J."/>
        </authorList>
    </citation>
    <scope>NUCLEOTIDE SEQUENCE [LARGE SCALE GENOMIC DNA]</scope>
    <source>
        <strain evidence="4">JCM 1417</strain>
    </source>
</reference>
<dbReference type="InterPro" id="IPR003719">
    <property type="entry name" value="Phenazine_PhzF-like"/>
</dbReference>
<dbReference type="PANTHER" id="PTHR13774:SF39">
    <property type="entry name" value="BIOSYNTHESIS PROTEIN, PUTATIVE-RELATED"/>
    <property type="match status" value="1"/>
</dbReference>
<dbReference type="Pfam" id="PF02567">
    <property type="entry name" value="PhzC-PhzF"/>
    <property type="match status" value="1"/>
</dbReference>
<evidence type="ECO:0000256" key="1">
    <source>
        <dbReference type="ARBA" id="ARBA00008270"/>
    </source>
</evidence>
<evidence type="ECO:0000256" key="2">
    <source>
        <dbReference type="ARBA" id="ARBA00023235"/>
    </source>
</evidence>
<dbReference type="Proteomes" id="UP001501047">
    <property type="component" value="Unassembled WGS sequence"/>
</dbReference>
<sequence length="289" mass="31626">MKIKAFTLNSFPKSIEGGNPAAVVFDADHLSEADMKKIAEKIGFSETAFIMNSNLADFKVRFFTPAEEVDLCGHATVGAFYMLLSKKRITPGHYTQETKAGILNVYVKEDMSIIMNQSLPTFFDTLDREDIADSLNISVAQIDANFPVQIVSTGLKDIIVPIESLSTLSSIKPDFEKVAAISKKYDVVGYHLFTLESLHNSNAHTRNLAPLYGIPEESATGTSNGALACYMLKYGALSQQNVDNVIIEQGYSMDKPSEILVSLSTLGDKIEEVRVGGKALNISEIEVEI</sequence>
<comment type="caution">
    <text evidence="3">The sequence shown here is derived from an EMBL/GenBank/DDBJ whole genome shotgun (WGS) entry which is preliminary data.</text>
</comment>
<dbReference type="EMBL" id="BAAACI010000007">
    <property type="protein sequence ID" value="GAA0777389.1"/>
    <property type="molecule type" value="Genomic_DNA"/>
</dbReference>
<dbReference type="RefSeq" id="WP_343827543.1">
    <property type="nucleotide sequence ID" value="NZ_BAAACI010000007.1"/>
</dbReference>
<evidence type="ECO:0000313" key="4">
    <source>
        <dbReference type="Proteomes" id="UP001501047"/>
    </source>
</evidence>
<keyword evidence="2" id="KW-0413">Isomerase</keyword>
<dbReference type="SUPFAM" id="SSF54506">
    <property type="entry name" value="Diaminopimelate epimerase-like"/>
    <property type="match status" value="1"/>
</dbReference>
<gene>
    <name evidence="3" type="ORF">GCM10008908_32440</name>
</gene>
<dbReference type="PANTHER" id="PTHR13774">
    <property type="entry name" value="PHENAZINE BIOSYNTHESIS PROTEIN"/>
    <property type="match status" value="1"/>
</dbReference>
<proteinExistence type="inferred from homology"/>
<protein>
    <submittedName>
        <fullName evidence="3">PhzF family phenazine biosynthesis protein</fullName>
    </submittedName>
</protein>
<organism evidence="3 4">
    <name type="scientific">Clostridium subterminale</name>
    <dbReference type="NCBI Taxonomy" id="1550"/>
    <lineage>
        <taxon>Bacteria</taxon>
        <taxon>Bacillati</taxon>
        <taxon>Bacillota</taxon>
        <taxon>Clostridia</taxon>
        <taxon>Eubacteriales</taxon>
        <taxon>Clostridiaceae</taxon>
        <taxon>Clostridium</taxon>
    </lineage>
</organism>
<dbReference type="NCBIfam" id="TIGR00654">
    <property type="entry name" value="PhzF_family"/>
    <property type="match status" value="1"/>
</dbReference>
<accession>A0ABP3W6K8</accession>
<keyword evidence="4" id="KW-1185">Reference proteome</keyword>